<dbReference type="GO" id="GO:1990904">
    <property type="term" value="C:ribonucleoprotein complex"/>
    <property type="evidence" value="ECO:0007669"/>
    <property type="project" value="UniProtKB-KW"/>
</dbReference>
<accession>A0A9X3X4B9</accession>
<sequence length="147" mass="15892">MHVVLTEDLPNVGKSGELVRVRPGYARNFLVPRGLAVGATAENVARIEHEKKVAEARAAKTKKAAEELAQKLTNVKITITKPVGEGDRLYGSVTSRDIEEALAAQGYTVDRRRIELDTIKALGTYQVPIRLATNVTATIDVTVAAKS</sequence>
<dbReference type="GO" id="GO:0006412">
    <property type="term" value="P:translation"/>
    <property type="evidence" value="ECO:0007669"/>
    <property type="project" value="UniProtKB-UniRule"/>
</dbReference>
<reference evidence="10 11" key="1">
    <citation type="submission" date="2021-04" db="EMBL/GenBank/DDBJ databases">
        <title>Genome analysis of Polyangium sp.</title>
        <authorList>
            <person name="Li Y."/>
            <person name="Wang J."/>
        </authorList>
    </citation>
    <scope>NUCLEOTIDE SEQUENCE [LARGE SCALE GENOMIC DNA]</scope>
    <source>
        <strain evidence="10 11">SDU14</strain>
    </source>
</reference>
<dbReference type="InterPro" id="IPR000244">
    <property type="entry name" value="Ribosomal_bL9"/>
</dbReference>
<dbReference type="Gene3D" id="3.40.5.10">
    <property type="entry name" value="Ribosomal protein L9, N-terminal domain"/>
    <property type="match status" value="1"/>
</dbReference>
<dbReference type="InterPro" id="IPR020069">
    <property type="entry name" value="Ribosomal_bL9_C"/>
</dbReference>
<evidence type="ECO:0000313" key="10">
    <source>
        <dbReference type="EMBL" id="MDC3981176.1"/>
    </source>
</evidence>
<dbReference type="SUPFAM" id="SSF55658">
    <property type="entry name" value="L9 N-domain-like"/>
    <property type="match status" value="1"/>
</dbReference>
<dbReference type="GO" id="GO:0005840">
    <property type="term" value="C:ribosome"/>
    <property type="evidence" value="ECO:0007669"/>
    <property type="project" value="UniProtKB-KW"/>
</dbReference>
<evidence type="ECO:0000313" key="11">
    <source>
        <dbReference type="Proteomes" id="UP001151081"/>
    </source>
</evidence>
<name>A0A9X3X4B9_9BACT</name>
<comment type="caution">
    <text evidence="10">The sequence shown here is derived from an EMBL/GenBank/DDBJ whole genome shotgun (WGS) entry which is preliminary data.</text>
</comment>
<dbReference type="InterPro" id="IPR020594">
    <property type="entry name" value="Ribosomal_bL9_bac/chp"/>
</dbReference>
<evidence type="ECO:0000256" key="8">
    <source>
        <dbReference type="SAM" id="Coils"/>
    </source>
</evidence>
<dbReference type="AlphaFoldDB" id="A0A9X3X4B9"/>
<dbReference type="HAMAP" id="MF_00503">
    <property type="entry name" value="Ribosomal_bL9"/>
    <property type="match status" value="1"/>
</dbReference>
<proteinExistence type="inferred from homology"/>
<dbReference type="Pfam" id="PF03948">
    <property type="entry name" value="Ribosomal_L9_C"/>
    <property type="match status" value="1"/>
</dbReference>
<keyword evidence="5 7" id="KW-0687">Ribonucleoprotein</keyword>
<evidence type="ECO:0000256" key="3">
    <source>
        <dbReference type="ARBA" id="ARBA00022884"/>
    </source>
</evidence>
<dbReference type="EMBL" id="JAGTJJ010000004">
    <property type="protein sequence ID" value="MDC3981176.1"/>
    <property type="molecule type" value="Genomic_DNA"/>
</dbReference>
<dbReference type="InterPro" id="IPR036935">
    <property type="entry name" value="Ribosomal_bL9_N_sf"/>
</dbReference>
<evidence type="ECO:0000256" key="6">
    <source>
        <dbReference type="ARBA" id="ARBA00035292"/>
    </source>
</evidence>
<dbReference type="Gene3D" id="3.10.430.100">
    <property type="entry name" value="Ribosomal protein L9, C-terminal domain"/>
    <property type="match status" value="1"/>
</dbReference>
<evidence type="ECO:0000256" key="2">
    <source>
        <dbReference type="ARBA" id="ARBA00022730"/>
    </source>
</evidence>
<feature type="coiled-coil region" evidence="8">
    <location>
        <begin position="44"/>
        <end position="71"/>
    </location>
</feature>
<keyword evidence="2 7" id="KW-0699">rRNA-binding</keyword>
<comment type="function">
    <text evidence="7">Binds to the 23S rRNA.</text>
</comment>
<dbReference type="InterPro" id="IPR020070">
    <property type="entry name" value="Ribosomal_bL9_N"/>
</dbReference>
<dbReference type="InterPro" id="IPR009027">
    <property type="entry name" value="Ribosomal_bL9/RNase_H1_N"/>
</dbReference>
<dbReference type="InterPro" id="IPR036791">
    <property type="entry name" value="Ribosomal_bL9_C_sf"/>
</dbReference>
<evidence type="ECO:0000256" key="5">
    <source>
        <dbReference type="ARBA" id="ARBA00023274"/>
    </source>
</evidence>
<evidence type="ECO:0000256" key="7">
    <source>
        <dbReference type="HAMAP-Rule" id="MF_00503"/>
    </source>
</evidence>
<dbReference type="PROSITE" id="PS00651">
    <property type="entry name" value="RIBOSOMAL_L9"/>
    <property type="match status" value="1"/>
</dbReference>
<organism evidence="10 11">
    <name type="scientific">Polyangium jinanense</name>
    <dbReference type="NCBI Taxonomy" id="2829994"/>
    <lineage>
        <taxon>Bacteria</taxon>
        <taxon>Pseudomonadati</taxon>
        <taxon>Myxococcota</taxon>
        <taxon>Polyangia</taxon>
        <taxon>Polyangiales</taxon>
        <taxon>Polyangiaceae</taxon>
        <taxon>Polyangium</taxon>
    </lineage>
</organism>
<keyword evidence="3 7" id="KW-0694">RNA-binding</keyword>
<dbReference type="Pfam" id="PF01281">
    <property type="entry name" value="Ribosomal_L9_N"/>
    <property type="match status" value="1"/>
</dbReference>
<comment type="similarity">
    <text evidence="1 7">Belongs to the bacterial ribosomal protein bL9 family.</text>
</comment>
<dbReference type="SUPFAM" id="SSF55653">
    <property type="entry name" value="Ribosomal protein L9 C-domain"/>
    <property type="match status" value="1"/>
</dbReference>
<dbReference type="Proteomes" id="UP001151081">
    <property type="component" value="Unassembled WGS sequence"/>
</dbReference>
<keyword evidence="8" id="KW-0175">Coiled coil</keyword>
<dbReference type="GO" id="GO:0003735">
    <property type="term" value="F:structural constituent of ribosome"/>
    <property type="evidence" value="ECO:0007669"/>
    <property type="project" value="InterPro"/>
</dbReference>
<gene>
    <name evidence="7 10" type="primary">rplI</name>
    <name evidence="10" type="ORF">KEG57_11745</name>
</gene>
<evidence type="ECO:0000256" key="1">
    <source>
        <dbReference type="ARBA" id="ARBA00010605"/>
    </source>
</evidence>
<evidence type="ECO:0000256" key="4">
    <source>
        <dbReference type="ARBA" id="ARBA00022980"/>
    </source>
</evidence>
<evidence type="ECO:0000259" key="9">
    <source>
        <dbReference type="PROSITE" id="PS00651"/>
    </source>
</evidence>
<dbReference type="GO" id="GO:0019843">
    <property type="term" value="F:rRNA binding"/>
    <property type="evidence" value="ECO:0007669"/>
    <property type="project" value="UniProtKB-UniRule"/>
</dbReference>
<dbReference type="PANTHER" id="PTHR21368">
    <property type="entry name" value="50S RIBOSOMAL PROTEIN L9"/>
    <property type="match status" value="1"/>
</dbReference>
<feature type="domain" description="Ribosomal protein L9" evidence="9">
    <location>
        <begin position="13"/>
        <end position="40"/>
    </location>
</feature>
<keyword evidence="11" id="KW-1185">Reference proteome</keyword>
<keyword evidence="4 7" id="KW-0689">Ribosomal protein</keyword>
<protein>
    <recommendedName>
        <fullName evidence="6 7">Large ribosomal subunit protein bL9</fullName>
    </recommendedName>
</protein>
<dbReference type="NCBIfam" id="TIGR00158">
    <property type="entry name" value="L9"/>
    <property type="match status" value="1"/>
</dbReference>